<accession>A0A127F975</accession>
<name>A0A127F975_STEDE</name>
<keyword evidence="8" id="KW-0067">ATP-binding</keyword>
<dbReference type="UniPathway" id="UPA00034">
    <property type="reaction ID" value="UER00015"/>
</dbReference>
<feature type="active site" description="Proton donor" evidence="11">
    <location>
        <position position="825"/>
    </location>
</feature>
<dbReference type="InterPro" id="IPR018042">
    <property type="entry name" value="Aspartate_kinase_CS"/>
</dbReference>
<comment type="cofactor">
    <cofactor evidence="1 11">
        <name>pyridoxal 5'-phosphate</name>
        <dbReference type="ChEBI" id="CHEBI:597326"/>
    </cofactor>
</comment>
<dbReference type="Gene3D" id="3.40.1160.10">
    <property type="entry name" value="Acetylglutamate kinase-like"/>
    <property type="match status" value="1"/>
</dbReference>
<keyword evidence="5" id="KW-0547">Nucleotide-binding</keyword>
<organism evidence="15 16">
    <name type="scientific">Steroidobacter denitrificans</name>
    <dbReference type="NCBI Taxonomy" id="465721"/>
    <lineage>
        <taxon>Bacteria</taxon>
        <taxon>Pseudomonadati</taxon>
        <taxon>Pseudomonadota</taxon>
        <taxon>Gammaproteobacteria</taxon>
        <taxon>Steroidobacterales</taxon>
        <taxon>Steroidobacteraceae</taxon>
        <taxon>Steroidobacter</taxon>
    </lineage>
</organism>
<feature type="modified residue" description="N6-(pyridoxal phosphate)lysine" evidence="11">
    <location>
        <position position="548"/>
    </location>
</feature>
<evidence type="ECO:0000256" key="11">
    <source>
        <dbReference type="PIRSR" id="PIRSR600183-50"/>
    </source>
</evidence>
<keyword evidence="13" id="KW-0028">Amino-acid biosynthesis</keyword>
<keyword evidence="7" id="KW-0210">Decarboxylase</keyword>
<keyword evidence="9 11" id="KW-0663">Pyridoxal phosphate</keyword>
<dbReference type="Pfam" id="PF00696">
    <property type="entry name" value="AA_kinase"/>
    <property type="match status" value="1"/>
</dbReference>
<dbReference type="KEGG" id="sdf:ACG33_07605"/>
<dbReference type="SUPFAM" id="SSF50621">
    <property type="entry name" value="Alanine racemase C-terminal domain-like"/>
    <property type="match status" value="1"/>
</dbReference>
<dbReference type="GO" id="GO:0008836">
    <property type="term" value="F:diaminopimelate decarboxylase activity"/>
    <property type="evidence" value="ECO:0007669"/>
    <property type="project" value="InterPro"/>
</dbReference>
<dbReference type="NCBIfam" id="TIGR00657">
    <property type="entry name" value="asp_kinases"/>
    <property type="match status" value="1"/>
</dbReference>
<dbReference type="EC" id="2.7.2.4" evidence="3"/>
<dbReference type="InterPro" id="IPR036393">
    <property type="entry name" value="AceGlu_kinase-like_sf"/>
</dbReference>
<dbReference type="PROSITE" id="PS00324">
    <property type="entry name" value="ASPARTOKINASE"/>
    <property type="match status" value="1"/>
</dbReference>
<dbReference type="AlphaFoldDB" id="A0A127F975"/>
<dbReference type="Pfam" id="PF00278">
    <property type="entry name" value="Orn_DAP_Arg_deC"/>
    <property type="match status" value="1"/>
</dbReference>
<dbReference type="InterPro" id="IPR011246">
    <property type="entry name" value="DAP_dec_asp_kin"/>
</dbReference>
<evidence type="ECO:0000313" key="15">
    <source>
        <dbReference type="EMBL" id="AMN46963.1"/>
    </source>
</evidence>
<evidence type="ECO:0000259" key="14">
    <source>
        <dbReference type="PROSITE" id="PS51671"/>
    </source>
</evidence>
<keyword evidence="10 15" id="KW-0456">Lyase</keyword>
<dbReference type="Pfam" id="PF02784">
    <property type="entry name" value="Orn_Arg_deC_N"/>
    <property type="match status" value="1"/>
</dbReference>
<evidence type="ECO:0000256" key="9">
    <source>
        <dbReference type="ARBA" id="ARBA00022898"/>
    </source>
</evidence>
<comment type="similarity">
    <text evidence="12">Belongs to the Orn/Lys/Arg decarboxylase class-II family.</text>
</comment>
<dbReference type="STRING" id="465721.ACG33_07605"/>
<dbReference type="InterPro" id="IPR000183">
    <property type="entry name" value="Orn/DAP/Arg_de-COase"/>
</dbReference>
<comment type="pathway">
    <text evidence="13">Amino-acid biosynthesis; L-methionine biosynthesis via de novo pathway; L-homoserine from L-aspartate: step 1/3.</text>
</comment>
<comment type="pathway">
    <text evidence="13">Amino-acid biosynthesis; L-threonine biosynthesis; L-threonine from L-aspartate: step 1/5.</text>
</comment>
<evidence type="ECO:0000256" key="4">
    <source>
        <dbReference type="ARBA" id="ARBA00022679"/>
    </source>
</evidence>
<dbReference type="PROSITE" id="PS51671">
    <property type="entry name" value="ACT"/>
    <property type="match status" value="1"/>
</dbReference>
<comment type="pathway">
    <text evidence="2 13">Amino-acid biosynthesis; L-lysine biosynthesis via DAP pathway; (S)-tetrahydrodipicolinate from L-aspartate: step 1/4.</text>
</comment>
<dbReference type="PROSITE" id="PS00879">
    <property type="entry name" value="ODR_DC_2_2"/>
    <property type="match status" value="1"/>
</dbReference>
<evidence type="ECO:0000256" key="7">
    <source>
        <dbReference type="ARBA" id="ARBA00022793"/>
    </source>
</evidence>
<dbReference type="Proteomes" id="UP000070250">
    <property type="component" value="Chromosome"/>
</dbReference>
<dbReference type="SUPFAM" id="SSF55021">
    <property type="entry name" value="ACT-like"/>
    <property type="match status" value="2"/>
</dbReference>
<dbReference type="PIRSF" id="PIRSF036459">
    <property type="entry name" value="DAP_dec_asp_kin"/>
    <property type="match status" value="1"/>
</dbReference>
<dbReference type="PATRIC" id="fig|465721.4.peg.1615"/>
<dbReference type="InterPro" id="IPR022657">
    <property type="entry name" value="De-COase2_CS"/>
</dbReference>
<dbReference type="PRINTS" id="PR01179">
    <property type="entry name" value="ODADCRBXLASE"/>
</dbReference>
<dbReference type="InterPro" id="IPR022643">
    <property type="entry name" value="De-COase2_C"/>
</dbReference>
<reference evidence="15 16" key="1">
    <citation type="submission" date="2015-06" db="EMBL/GenBank/DDBJ databases">
        <title>A Comprehensive Approach to Explore the Metabolic and Phylogenetic Diversity of Bacterial Steroid Degradation in the Environment: Testosterone as an Example.</title>
        <authorList>
            <person name="Yang F.-C."/>
            <person name="Chen Y.-L."/>
            <person name="Yu C.-P."/>
            <person name="Tang S.-L."/>
            <person name="Wang P.-H."/>
            <person name="Ismail W."/>
            <person name="Wang C.-H."/>
            <person name="Yang C.-Y."/>
            <person name="Chiang Y.-R."/>
        </authorList>
    </citation>
    <scope>NUCLEOTIDE SEQUENCE [LARGE SCALE GENOMIC DNA]</scope>
    <source>
        <strain evidence="15 16">DSM 18526</strain>
    </source>
</reference>
<dbReference type="InterPro" id="IPR001048">
    <property type="entry name" value="Asp/Glu/Uridylate_kinase"/>
</dbReference>
<gene>
    <name evidence="15" type="ORF">ACG33_07605</name>
</gene>
<dbReference type="SUPFAM" id="SSF53633">
    <property type="entry name" value="Carbamate kinase-like"/>
    <property type="match status" value="1"/>
</dbReference>
<evidence type="ECO:0000256" key="5">
    <source>
        <dbReference type="ARBA" id="ARBA00022741"/>
    </source>
</evidence>
<dbReference type="InterPro" id="IPR002912">
    <property type="entry name" value="ACT_dom"/>
</dbReference>
<dbReference type="UniPathway" id="UPA00050">
    <property type="reaction ID" value="UER00461"/>
</dbReference>
<proteinExistence type="inferred from homology"/>
<dbReference type="Gene3D" id="3.20.20.10">
    <property type="entry name" value="Alanine racemase"/>
    <property type="match status" value="1"/>
</dbReference>
<sequence length="873" mass="95198">MADSSPGAVSGAAPATESNWVVLKFGGTSVSSAANWKNIADVLRERLAEGLRPLVVHSALSGITDRLEQLLSLAISNDWAPVMDQIEQRHRDLARDLGVIPSPDLEEQFKRLRQIASGVALVGEVSERLRARVLAQGELMATRLGAAFLATQGLDVQWIDARTVLKSEPRAHASLRASYLSATCAYEPDHLLQQRWSSSGSVWISQGFIASDEKGETVLLGRGGSDTSASYFAAKLQACRLEIWTDVPGMFSANPRAVPAARLLRSLEYDEAQEIASSGAKVLHPRCVMPVKQYGIPLHVFATQTPKLEGTVITAHGGNVAAQVKAVTMKRNITLVTMETVGMWHSVGFLADAFKVFKDHGLSIDLVSTSETNVTVSLDPAANSMDKATMDGLILDLGRICRVELIGPCAAVSLVGRNIRAILHRLGEALELFEEQKIYLVTQAANDLNITFVIDEDQGDRLVARLHEIAIRKMTADRVLGPTWEELYSPIGKVRGTEGQWWHQRREELLALGREHGAAFVYDRSTLQSRAEALQALPGIDAVFYALKANWHPDILRLFHDQGLGFECVSQREVEHVLNILPDIDRRRILFTPNFAPRSEYAWALQQGIVLTLDNLYPLKAWPNLFTGREIFIRIDTGHGRGHHDKVRTAGVHSKFGVPMFELDELESLVESSGVTVIGLHAHAGSGVFNVDNWASIGTTLATLARRLKSVRIVDLGGGLGVPERLGQPGIVLADFAAMIEALRAAYPGLALWIEPGRYLVAEAGVLLAQVTQLKGKGEVHYIGVATGMNSLIRPALYGAHHEILNLSRLEEAPTEIVNVVGPICESGDVLGAERLLPPSEEGDVLLIATAGAYGRAMSSCYNLREPAREFMI</sequence>
<dbReference type="PANTHER" id="PTHR43727:SF2">
    <property type="entry name" value="GROUP IV DECARBOXYLASE"/>
    <property type="match status" value="1"/>
</dbReference>
<evidence type="ECO:0000256" key="12">
    <source>
        <dbReference type="RuleBase" id="RU003737"/>
    </source>
</evidence>
<keyword evidence="4 15" id="KW-0808">Transferase</keyword>
<dbReference type="GO" id="GO:0004072">
    <property type="term" value="F:aspartate kinase activity"/>
    <property type="evidence" value="ECO:0007669"/>
    <property type="project" value="UniProtKB-EC"/>
</dbReference>
<dbReference type="Gene3D" id="3.30.70.260">
    <property type="match status" value="2"/>
</dbReference>
<evidence type="ECO:0000256" key="10">
    <source>
        <dbReference type="ARBA" id="ARBA00023239"/>
    </source>
</evidence>
<evidence type="ECO:0000256" key="8">
    <source>
        <dbReference type="ARBA" id="ARBA00022840"/>
    </source>
</evidence>
<dbReference type="Gene3D" id="2.40.37.10">
    <property type="entry name" value="Lyase, Ornithine Decarboxylase, Chain A, domain 1"/>
    <property type="match status" value="1"/>
</dbReference>
<evidence type="ECO:0000256" key="2">
    <source>
        <dbReference type="ARBA" id="ARBA00004766"/>
    </source>
</evidence>
<feature type="domain" description="ACT" evidence="14">
    <location>
        <begin position="338"/>
        <end position="408"/>
    </location>
</feature>
<protein>
    <recommendedName>
        <fullName evidence="3">aspartate kinase</fullName>
        <ecNumber evidence="3">2.7.2.4</ecNumber>
    </recommendedName>
</protein>
<dbReference type="InterPro" id="IPR001341">
    <property type="entry name" value="Asp_kinase"/>
</dbReference>
<dbReference type="InterPro" id="IPR002986">
    <property type="entry name" value="DAP_deCOOHase_LysA"/>
</dbReference>
<dbReference type="InterPro" id="IPR045865">
    <property type="entry name" value="ACT-like_dom_sf"/>
</dbReference>
<dbReference type="GO" id="GO:0005524">
    <property type="term" value="F:ATP binding"/>
    <property type="evidence" value="ECO:0007669"/>
    <property type="project" value="UniProtKB-KW"/>
</dbReference>
<evidence type="ECO:0000256" key="1">
    <source>
        <dbReference type="ARBA" id="ARBA00001933"/>
    </source>
</evidence>
<dbReference type="NCBIfam" id="NF006515">
    <property type="entry name" value="PRK08961.1"/>
    <property type="match status" value="1"/>
</dbReference>
<dbReference type="InterPro" id="IPR029066">
    <property type="entry name" value="PLP-binding_barrel"/>
</dbReference>
<evidence type="ECO:0000256" key="13">
    <source>
        <dbReference type="RuleBase" id="RU004249"/>
    </source>
</evidence>
<evidence type="ECO:0000256" key="3">
    <source>
        <dbReference type="ARBA" id="ARBA00013059"/>
    </source>
</evidence>
<dbReference type="InterPro" id="IPR022644">
    <property type="entry name" value="De-COase2_N"/>
</dbReference>
<dbReference type="GO" id="GO:0009088">
    <property type="term" value="P:threonine biosynthetic process"/>
    <property type="evidence" value="ECO:0007669"/>
    <property type="project" value="UniProtKB-UniPathway"/>
</dbReference>
<keyword evidence="16" id="KW-1185">Reference proteome</keyword>
<keyword evidence="6 15" id="KW-0418">Kinase</keyword>
<dbReference type="SUPFAM" id="SSF51419">
    <property type="entry name" value="PLP-binding barrel"/>
    <property type="match status" value="1"/>
</dbReference>
<evidence type="ECO:0000256" key="6">
    <source>
        <dbReference type="ARBA" id="ARBA00022777"/>
    </source>
</evidence>
<dbReference type="InterPro" id="IPR009006">
    <property type="entry name" value="Ala_racemase/Decarboxylase_C"/>
</dbReference>
<dbReference type="GO" id="GO:0009089">
    <property type="term" value="P:lysine biosynthetic process via diaminopimelate"/>
    <property type="evidence" value="ECO:0007669"/>
    <property type="project" value="UniProtKB-UniPathway"/>
</dbReference>
<dbReference type="PRINTS" id="PR01181">
    <property type="entry name" value="DAPDCRBXLASE"/>
</dbReference>
<evidence type="ECO:0000313" key="16">
    <source>
        <dbReference type="Proteomes" id="UP000070250"/>
    </source>
</evidence>
<dbReference type="EMBL" id="CP011971">
    <property type="protein sequence ID" value="AMN46963.1"/>
    <property type="molecule type" value="Genomic_DNA"/>
</dbReference>
<dbReference type="UniPathway" id="UPA00051">
    <property type="reaction ID" value="UER00462"/>
</dbReference>
<dbReference type="PANTHER" id="PTHR43727">
    <property type="entry name" value="DIAMINOPIMELATE DECARBOXYLASE"/>
    <property type="match status" value="1"/>
</dbReference>